<dbReference type="Gene3D" id="2.170.15.10">
    <property type="entry name" value="Proaerolysin, chain A, domain 3"/>
    <property type="match status" value="1"/>
</dbReference>
<sequence>MQAATSTGKLETDVLSVVNARLAQLRDYIVSRSEYQVVVGQWCRPPRKLPCDVGGAIMSTPAADDARIPPEDDGHIGPQCYEQQCYDKYETRYKDVMGKLTSNGSFQVEVRPVVKVEEPNWQDIPTMYFGLRATYLNCSTERQEYGFNHSFRSKVGTRVVKTKTVKNSQDVSAEVSFSFVVNGKIGAKFSKEISVSDQSDVSEEREENLAFSQKINVGPMQEMIYHHEFAQRVVDVPYSGTVQLNGGVSQNFENITSLAQVLPNAADRTFEFAGVVSDTSLYGDVTKNLTRKLTEKECAEHFSKAGGGVIPPSFEPYTRISSGKDQGVKQ</sequence>
<protein>
    <submittedName>
        <fullName evidence="1">Uncharacterized protein</fullName>
    </submittedName>
</protein>
<evidence type="ECO:0000313" key="2">
    <source>
        <dbReference type="Proteomes" id="UP000477849"/>
    </source>
</evidence>
<accession>A0A6M1S4I2</accession>
<dbReference type="Proteomes" id="UP000477849">
    <property type="component" value="Unassembled WGS sequence"/>
</dbReference>
<organism evidence="1 2">
    <name type="scientific">Rhizobium daejeonense</name>
    <dbReference type="NCBI Taxonomy" id="240521"/>
    <lineage>
        <taxon>Bacteria</taxon>
        <taxon>Pseudomonadati</taxon>
        <taxon>Pseudomonadota</taxon>
        <taxon>Alphaproteobacteria</taxon>
        <taxon>Hyphomicrobiales</taxon>
        <taxon>Rhizobiaceae</taxon>
        <taxon>Rhizobium/Agrobacterium group</taxon>
        <taxon>Rhizobium</taxon>
    </lineage>
</organism>
<dbReference type="SUPFAM" id="SSF56973">
    <property type="entry name" value="Aerolisin/ETX pore-forming domain"/>
    <property type="match status" value="1"/>
</dbReference>
<name>A0A6M1S4I2_9HYPH</name>
<dbReference type="EMBL" id="JAAKZH010000003">
    <property type="protein sequence ID" value="NGO64227.1"/>
    <property type="molecule type" value="Genomic_DNA"/>
</dbReference>
<gene>
    <name evidence="1" type="ORF">G6N76_11115</name>
</gene>
<evidence type="ECO:0000313" key="1">
    <source>
        <dbReference type="EMBL" id="NGO64227.1"/>
    </source>
</evidence>
<proteinExistence type="predicted"/>
<reference evidence="1 2" key="1">
    <citation type="submission" date="2020-02" db="EMBL/GenBank/DDBJ databases">
        <title>Genome sequence of the type strain CCBAU10050 of Rhizobium daejeonense.</title>
        <authorList>
            <person name="Gao J."/>
            <person name="Sun J."/>
        </authorList>
    </citation>
    <scope>NUCLEOTIDE SEQUENCE [LARGE SCALE GENOMIC DNA]</scope>
    <source>
        <strain evidence="1 2">CCBAU10050</strain>
    </source>
</reference>
<keyword evidence="2" id="KW-1185">Reference proteome</keyword>
<dbReference type="RefSeq" id="WP_163905212.1">
    <property type="nucleotide sequence ID" value="NZ_CP048427.1"/>
</dbReference>
<dbReference type="AlphaFoldDB" id="A0A6M1S4I2"/>
<comment type="caution">
    <text evidence="1">The sequence shown here is derived from an EMBL/GenBank/DDBJ whole genome shotgun (WGS) entry which is preliminary data.</text>
</comment>